<feature type="domain" description="Response regulatory" evidence="6">
    <location>
        <begin position="23"/>
        <end position="137"/>
    </location>
</feature>
<evidence type="ECO:0000256" key="3">
    <source>
        <dbReference type="ARBA" id="ARBA00023163"/>
    </source>
</evidence>
<keyword evidence="3" id="KW-0804">Transcription</keyword>
<dbReference type="PRINTS" id="PR00038">
    <property type="entry name" value="HTHLUXR"/>
</dbReference>
<protein>
    <submittedName>
        <fullName evidence="7">Response regulator transcription factor</fullName>
    </submittedName>
</protein>
<dbReference type="InterPro" id="IPR011006">
    <property type="entry name" value="CheY-like_superfamily"/>
</dbReference>
<accession>A0ABS7GZC2</accession>
<dbReference type="Pfam" id="PF00196">
    <property type="entry name" value="GerE"/>
    <property type="match status" value="1"/>
</dbReference>
<dbReference type="Gene3D" id="1.10.10.10">
    <property type="entry name" value="Winged helix-like DNA-binding domain superfamily/Winged helix DNA-binding domain"/>
    <property type="match status" value="1"/>
</dbReference>
<dbReference type="PROSITE" id="PS50110">
    <property type="entry name" value="RESPONSE_REGULATORY"/>
    <property type="match status" value="1"/>
</dbReference>
<gene>
    <name evidence="7" type="ORF">JNB85_23315</name>
</gene>
<evidence type="ECO:0000256" key="4">
    <source>
        <dbReference type="PROSITE-ProRule" id="PRU00169"/>
    </source>
</evidence>
<proteinExistence type="predicted"/>
<dbReference type="PANTHER" id="PTHR44688">
    <property type="entry name" value="DNA-BINDING TRANSCRIPTIONAL ACTIVATOR DEVR_DOSR"/>
    <property type="match status" value="1"/>
</dbReference>
<dbReference type="Pfam" id="PF00072">
    <property type="entry name" value="Response_reg"/>
    <property type="match status" value="1"/>
</dbReference>
<organism evidence="7 8">
    <name type="scientific">Rhizobium mesosinicum</name>
    <dbReference type="NCBI Taxonomy" id="335017"/>
    <lineage>
        <taxon>Bacteria</taxon>
        <taxon>Pseudomonadati</taxon>
        <taxon>Pseudomonadota</taxon>
        <taxon>Alphaproteobacteria</taxon>
        <taxon>Hyphomicrobiales</taxon>
        <taxon>Rhizobiaceae</taxon>
        <taxon>Rhizobium/Agrobacterium group</taxon>
        <taxon>Rhizobium</taxon>
    </lineage>
</organism>
<dbReference type="SMART" id="SM00421">
    <property type="entry name" value="HTH_LUXR"/>
    <property type="match status" value="1"/>
</dbReference>
<dbReference type="InterPro" id="IPR000792">
    <property type="entry name" value="Tscrpt_reg_LuxR_C"/>
</dbReference>
<keyword evidence="8" id="KW-1185">Reference proteome</keyword>
<dbReference type="Proteomes" id="UP000717752">
    <property type="component" value="Unassembled WGS sequence"/>
</dbReference>
<evidence type="ECO:0000259" key="6">
    <source>
        <dbReference type="PROSITE" id="PS50110"/>
    </source>
</evidence>
<sequence>MYRMISAMTNAALPDCGDIDRPTVVVIDDDISVRESLELLIVSAGWQPLLFESAQSYLATPLLSAPCCLVLDVNMPGLNGLDLQTMINVGGNRMPIIFVSGFGDVPMTVKALKGGALDFLTKPIDTMALLEAIRAALARSEEMLRSDEELRRLQRLYDTLTKREREVMIRVVKGLLNKQVAFELDISEITVKAHRGQVMRKMDARTLPELVNMAAKLRLGESVEAD</sequence>
<dbReference type="InterPro" id="IPR036388">
    <property type="entry name" value="WH-like_DNA-bd_sf"/>
</dbReference>
<evidence type="ECO:0000256" key="1">
    <source>
        <dbReference type="ARBA" id="ARBA00023015"/>
    </source>
</evidence>
<evidence type="ECO:0000313" key="7">
    <source>
        <dbReference type="EMBL" id="MBW9055340.1"/>
    </source>
</evidence>
<dbReference type="SMART" id="SM00448">
    <property type="entry name" value="REC"/>
    <property type="match status" value="1"/>
</dbReference>
<dbReference type="EMBL" id="JAEUAK010000010">
    <property type="protein sequence ID" value="MBW9055340.1"/>
    <property type="molecule type" value="Genomic_DNA"/>
</dbReference>
<comment type="caution">
    <text evidence="7">The sequence shown here is derived from an EMBL/GenBank/DDBJ whole genome shotgun (WGS) entry which is preliminary data.</text>
</comment>
<keyword evidence="1" id="KW-0805">Transcription regulation</keyword>
<evidence type="ECO:0000259" key="5">
    <source>
        <dbReference type="PROSITE" id="PS50043"/>
    </source>
</evidence>
<dbReference type="CDD" id="cd06170">
    <property type="entry name" value="LuxR_C_like"/>
    <property type="match status" value="1"/>
</dbReference>
<feature type="modified residue" description="4-aspartylphosphate" evidence="4">
    <location>
        <position position="72"/>
    </location>
</feature>
<dbReference type="SUPFAM" id="SSF52172">
    <property type="entry name" value="CheY-like"/>
    <property type="match status" value="1"/>
</dbReference>
<evidence type="ECO:0000313" key="8">
    <source>
        <dbReference type="Proteomes" id="UP000717752"/>
    </source>
</evidence>
<dbReference type="PANTHER" id="PTHR44688:SF16">
    <property type="entry name" value="DNA-BINDING TRANSCRIPTIONAL ACTIVATOR DEVR_DOSR"/>
    <property type="match status" value="1"/>
</dbReference>
<keyword evidence="2" id="KW-0238">DNA-binding</keyword>
<keyword evidence="4" id="KW-0597">Phosphoprotein</keyword>
<dbReference type="Gene3D" id="3.40.50.2300">
    <property type="match status" value="1"/>
</dbReference>
<dbReference type="PROSITE" id="PS50043">
    <property type="entry name" value="HTH_LUXR_2"/>
    <property type="match status" value="1"/>
</dbReference>
<reference evidence="7 8" key="1">
    <citation type="journal article" date="2021" name="MBio">
        <title>Poor Competitiveness of Bradyrhizobium in Pigeon Pea Root Colonization in Indian Soils.</title>
        <authorList>
            <person name="Chalasani D."/>
            <person name="Basu A."/>
            <person name="Pullabhotla S.V.S.R.N."/>
            <person name="Jorrin B."/>
            <person name="Neal A.L."/>
            <person name="Poole P.S."/>
            <person name="Podile A.R."/>
            <person name="Tkacz A."/>
        </authorList>
    </citation>
    <scope>NUCLEOTIDE SEQUENCE [LARGE SCALE GENOMIC DNA]</scope>
    <source>
        <strain evidence="7 8">HU56</strain>
    </source>
</reference>
<dbReference type="RefSeq" id="WP_220336659.1">
    <property type="nucleotide sequence ID" value="NZ_JAEUAK010000010.1"/>
</dbReference>
<name>A0ABS7GZC2_9HYPH</name>
<dbReference type="InterPro" id="IPR001789">
    <property type="entry name" value="Sig_transdc_resp-reg_receiver"/>
</dbReference>
<evidence type="ECO:0000256" key="2">
    <source>
        <dbReference type="ARBA" id="ARBA00023125"/>
    </source>
</evidence>
<feature type="domain" description="HTH luxR-type" evidence="5">
    <location>
        <begin position="153"/>
        <end position="218"/>
    </location>
</feature>